<dbReference type="Proteomes" id="UP000000753">
    <property type="component" value="Chromosome"/>
</dbReference>
<name>B8CTS7_SHEPW</name>
<evidence type="ECO:0000313" key="2">
    <source>
        <dbReference type="Proteomes" id="UP000000753"/>
    </source>
</evidence>
<evidence type="ECO:0008006" key="3">
    <source>
        <dbReference type="Google" id="ProtNLM"/>
    </source>
</evidence>
<evidence type="ECO:0000313" key="1">
    <source>
        <dbReference type="EMBL" id="ACJ31321.1"/>
    </source>
</evidence>
<dbReference type="eggNOG" id="ENOG5033V6G">
    <property type="taxonomic scope" value="Bacteria"/>
</dbReference>
<keyword evidence="2" id="KW-1185">Reference proteome</keyword>
<dbReference type="KEGG" id="swp:swp_4685"/>
<dbReference type="EMBL" id="CP000472">
    <property type="protein sequence ID" value="ACJ31321.1"/>
    <property type="molecule type" value="Genomic_DNA"/>
</dbReference>
<sequence length="172" mass="18611">MTKTICKVLTPSLQISNAVKISKVRVHWYTTSNGFTHITGLQLKWSNNSTETDWSEMIGDGQPGRMPEGVTFASNINTFALDKGDFINEVICVYAPPGGGQDTALNGIKFTTKDGKNSGYYGREFSEGATNSTFSIAHPEGQLYGISGSYDGGSIRTVGFTGNFRTSDIKDD</sequence>
<protein>
    <recommendedName>
        <fullName evidence="3">Jacalin-type lectin domain-containing protein</fullName>
    </recommendedName>
</protein>
<gene>
    <name evidence="1" type="ordered locus">swp_4685</name>
</gene>
<dbReference type="Gene3D" id="2.100.10.30">
    <property type="entry name" value="Jacalin-like lectin domain"/>
    <property type="match status" value="1"/>
</dbReference>
<dbReference type="SUPFAM" id="SSF51101">
    <property type="entry name" value="Mannose-binding lectins"/>
    <property type="match status" value="1"/>
</dbReference>
<accession>B8CTS7</accession>
<dbReference type="AlphaFoldDB" id="B8CTS7"/>
<organism evidence="1 2">
    <name type="scientific">Shewanella piezotolerans (strain WP3 / JCM 13877)</name>
    <dbReference type="NCBI Taxonomy" id="225849"/>
    <lineage>
        <taxon>Bacteria</taxon>
        <taxon>Pseudomonadati</taxon>
        <taxon>Pseudomonadota</taxon>
        <taxon>Gammaproteobacteria</taxon>
        <taxon>Alteromonadales</taxon>
        <taxon>Shewanellaceae</taxon>
        <taxon>Shewanella</taxon>
    </lineage>
</organism>
<dbReference type="STRING" id="225849.swp_4685"/>
<dbReference type="InterPro" id="IPR036404">
    <property type="entry name" value="Jacalin-like_lectin_dom_sf"/>
</dbReference>
<dbReference type="HOGENOM" id="CLU_1554227_0_0_6"/>
<reference evidence="1 2" key="1">
    <citation type="journal article" date="2008" name="PLoS ONE">
        <title>Environmental adaptation: genomic analysis of the piezotolerant and psychrotolerant deep-sea iron reducing bacterium Shewanella piezotolerans WP3.</title>
        <authorList>
            <person name="Wang F."/>
            <person name="Wang J."/>
            <person name="Jian H."/>
            <person name="Zhang B."/>
            <person name="Li S."/>
            <person name="Wang F."/>
            <person name="Zeng X."/>
            <person name="Gao L."/>
            <person name="Bartlett D.H."/>
            <person name="Yu J."/>
            <person name="Hu S."/>
            <person name="Xiao X."/>
        </authorList>
    </citation>
    <scope>NUCLEOTIDE SEQUENCE [LARGE SCALE GENOMIC DNA]</scope>
    <source>
        <strain evidence="2">WP3 / JCM 13877</strain>
    </source>
</reference>
<proteinExistence type="predicted"/>